<dbReference type="EMBL" id="CP028349">
    <property type="protein sequence ID" value="AVV38787.1"/>
    <property type="molecule type" value="Genomic_DNA"/>
</dbReference>
<sequence>MMYVLYQSFGLFVKNDKHRETRNNSGFSFHQAFAKHCYDSVSDIVDTNGVFSKEQRWEIFARYEQLYNALIHIPVFSRLDNNQIARRYLQEAMPPVIALEIYKTLQLNDETHFYFHIHQFLNSRHCPSVESGSECVYAGVRDYLREYIGTLDFSYKDHLSSIFSHIANIRKGNGQKNDTIKQKITLSRTEYIESFISGKDVTANDARLIAVERAYLSLNFLLEFEKHTALVISLSGIYRRMTEHGIFCNSINRSLYHYIYSEQCDETLLHSITWFWNRKAIAPISVTLDEEPYRYIIELRKIVFDTNQLRSYSGWDFIKMSACLNSSNHSDVIEPYAKLLSLICLLSREELAGAWTLVNDIDIEELPIGFLPAAFSVIKLALKVKLERNKIRDGVLLSMINSILANQGVLTDYRVVNQRGVISPIASFANNFVIMRAVKMYNLMIRKVSYLHEVDPLGIYPHAISGLLKKFDDILGKVSRYIKEKECCNDNKILADLIRADKILTVEEMSGSLIGILSESTLFNCLLSIDDLIYYLRCPGEDISNIILLAGISQDARYEREQLCGIVQLLCQPCHMG</sequence>
<evidence type="ECO:0000313" key="1">
    <source>
        <dbReference type="EMBL" id="AVV38787.1"/>
    </source>
</evidence>
<organism evidence="1 2">
    <name type="scientific">Pantoea vagans</name>
    <dbReference type="NCBI Taxonomy" id="470934"/>
    <lineage>
        <taxon>Bacteria</taxon>
        <taxon>Pseudomonadati</taxon>
        <taxon>Pseudomonadota</taxon>
        <taxon>Gammaproteobacteria</taxon>
        <taxon>Enterobacterales</taxon>
        <taxon>Erwiniaceae</taxon>
        <taxon>Pantoea</taxon>
    </lineage>
</organism>
<reference evidence="1 2" key="1">
    <citation type="journal article" date="2018" name="Int J Genomics">
        <title>Comparative Genomics Analysis of Plasmid pPV989-94 from a Clinical Isolate of Pantoea vagans PV989.</title>
        <authorList>
            <person name="Xu L."/>
            <person name="Yin M."/>
            <person name="Zhu T."/>
            <person name="Lu J."/>
            <person name="Bao Q."/>
        </authorList>
    </citation>
    <scope>NUCLEOTIDE SEQUENCE [LARGE SCALE GENOMIC DNA]</scope>
    <source>
        <strain evidence="1 2">PV989</strain>
    </source>
</reference>
<accession>A0AAN1NT17</accession>
<dbReference type="Proteomes" id="UP000241538">
    <property type="component" value="Chromosome"/>
</dbReference>
<protein>
    <submittedName>
        <fullName evidence="1">Uncharacterized protein</fullName>
    </submittedName>
</protein>
<proteinExistence type="predicted"/>
<dbReference type="AlphaFoldDB" id="A0AAN1NT17"/>
<name>A0AAN1NT17_9GAMM</name>
<gene>
    <name evidence="1" type="ORF">C9381_16990</name>
</gene>
<evidence type="ECO:0000313" key="2">
    <source>
        <dbReference type="Proteomes" id="UP000241538"/>
    </source>
</evidence>